<dbReference type="PANTHER" id="PTHR34585:SF22">
    <property type="entry name" value="HELIX-TURN-HELIX DOMAIN-CONTAINING PROTEIN"/>
    <property type="match status" value="1"/>
</dbReference>
<dbReference type="PANTHER" id="PTHR34585">
    <property type="match status" value="1"/>
</dbReference>
<keyword evidence="3" id="KW-1185">Reference proteome</keyword>
<evidence type="ECO:0000313" key="3">
    <source>
        <dbReference type="Proteomes" id="UP001204579"/>
    </source>
</evidence>
<dbReference type="EMBL" id="JANRHJ010000008">
    <property type="protein sequence ID" value="MCR8874060.1"/>
    <property type="molecule type" value="Genomic_DNA"/>
</dbReference>
<dbReference type="InterPro" id="IPR041657">
    <property type="entry name" value="HTH_17"/>
</dbReference>
<gene>
    <name evidence="2" type="ORF">NW209_08555</name>
</gene>
<sequence length="97" mass="11386">MSKVIMRDDPQAIAFFQDMKHLSALLDMLETNTRPILNGESFLTDTELAQHLKLTKRTLQEYRNTGKIPFYQIGGKILYREADIEKLLVENRREAFR</sequence>
<proteinExistence type="predicted"/>
<organism evidence="2 3">
    <name type="scientific">Phocaeicola barnesiae</name>
    <dbReference type="NCBI Taxonomy" id="376804"/>
    <lineage>
        <taxon>Bacteria</taxon>
        <taxon>Pseudomonadati</taxon>
        <taxon>Bacteroidota</taxon>
        <taxon>Bacteroidia</taxon>
        <taxon>Bacteroidales</taxon>
        <taxon>Bacteroidaceae</taxon>
        <taxon>Phocaeicola</taxon>
    </lineage>
</organism>
<feature type="domain" description="Helix-turn-helix" evidence="1">
    <location>
        <begin position="42"/>
        <end position="88"/>
    </location>
</feature>
<evidence type="ECO:0000259" key="1">
    <source>
        <dbReference type="Pfam" id="PF12728"/>
    </source>
</evidence>
<comment type="caution">
    <text evidence="2">The sequence shown here is derived from an EMBL/GenBank/DDBJ whole genome shotgun (WGS) entry which is preliminary data.</text>
</comment>
<reference evidence="2 3" key="1">
    <citation type="submission" date="2022-08" db="EMBL/GenBank/DDBJ databases">
        <authorList>
            <person name="Zeman M."/>
            <person name="Kubasova T."/>
        </authorList>
    </citation>
    <scope>NUCLEOTIDE SEQUENCE [LARGE SCALE GENOMIC DNA]</scope>
    <source>
        <strain evidence="2 3">ET62</strain>
    </source>
</reference>
<dbReference type="Proteomes" id="UP001204579">
    <property type="component" value="Unassembled WGS sequence"/>
</dbReference>
<protein>
    <submittedName>
        <fullName evidence="2">Helix-turn-helix domain-containing protein</fullName>
    </submittedName>
</protein>
<dbReference type="AlphaFoldDB" id="A0AAW5N5N0"/>
<dbReference type="SUPFAM" id="SSF46955">
    <property type="entry name" value="Putative DNA-binding domain"/>
    <property type="match status" value="1"/>
</dbReference>
<dbReference type="RefSeq" id="WP_087212336.1">
    <property type="nucleotide sequence ID" value="NZ_JANRHJ010000008.1"/>
</dbReference>
<evidence type="ECO:0000313" key="2">
    <source>
        <dbReference type="EMBL" id="MCR8874060.1"/>
    </source>
</evidence>
<dbReference type="InterPro" id="IPR009061">
    <property type="entry name" value="DNA-bd_dom_put_sf"/>
</dbReference>
<dbReference type="Pfam" id="PF12728">
    <property type="entry name" value="HTH_17"/>
    <property type="match status" value="1"/>
</dbReference>
<accession>A0AAW5N5N0</accession>
<name>A0AAW5N5N0_9BACT</name>